<dbReference type="PANTHER" id="PTHR30461:SF23">
    <property type="entry name" value="DNA RECOMBINASE-RELATED"/>
    <property type="match status" value="1"/>
</dbReference>
<dbReference type="InterPro" id="IPR038109">
    <property type="entry name" value="DNA_bind_recomb_sf"/>
</dbReference>
<accession>A0ABV2M6J8</accession>
<keyword evidence="5" id="KW-1185">Reference proteome</keyword>
<proteinExistence type="predicted"/>
<dbReference type="Pfam" id="PF14287">
    <property type="entry name" value="DUF4368"/>
    <property type="match status" value="1"/>
</dbReference>
<evidence type="ECO:0000313" key="4">
    <source>
        <dbReference type="EMBL" id="MET3752092.1"/>
    </source>
</evidence>
<evidence type="ECO:0000259" key="3">
    <source>
        <dbReference type="PROSITE" id="PS51737"/>
    </source>
</evidence>
<dbReference type="InterPro" id="IPR011109">
    <property type="entry name" value="DNA_bind_recombinase_dom"/>
</dbReference>
<dbReference type="InterPro" id="IPR006119">
    <property type="entry name" value="Resolv_N"/>
</dbReference>
<dbReference type="PROSITE" id="PS51737">
    <property type="entry name" value="RECOMBINASE_DNA_BIND"/>
    <property type="match status" value="1"/>
</dbReference>
<dbReference type="InterPro" id="IPR050639">
    <property type="entry name" value="SSR_resolvase"/>
</dbReference>
<dbReference type="Pfam" id="PF13408">
    <property type="entry name" value="Zn_ribbon_recom"/>
    <property type="match status" value="1"/>
</dbReference>
<dbReference type="Gene3D" id="3.90.1750.20">
    <property type="entry name" value="Putative Large Serine Recombinase, Chain B, Domain 2"/>
    <property type="match status" value="1"/>
</dbReference>
<dbReference type="Pfam" id="PF07508">
    <property type="entry name" value="Recombinase"/>
    <property type="match status" value="1"/>
</dbReference>
<keyword evidence="1" id="KW-0175">Coiled coil</keyword>
<organism evidence="4 5">
    <name type="scientific">Blautia caecimuris</name>
    <dbReference type="NCBI Taxonomy" id="1796615"/>
    <lineage>
        <taxon>Bacteria</taxon>
        <taxon>Bacillati</taxon>
        <taxon>Bacillota</taxon>
        <taxon>Clostridia</taxon>
        <taxon>Lachnospirales</taxon>
        <taxon>Lachnospiraceae</taxon>
        <taxon>Blautia</taxon>
    </lineage>
</organism>
<comment type="caution">
    <text evidence="4">The sequence shown here is derived from an EMBL/GenBank/DDBJ whole genome shotgun (WGS) entry which is preliminary data.</text>
</comment>
<name>A0ABV2M6J8_9FIRM</name>
<dbReference type="InterPro" id="IPR036162">
    <property type="entry name" value="Resolvase-like_N_sf"/>
</dbReference>
<dbReference type="PROSITE" id="PS51736">
    <property type="entry name" value="RECOMBINASES_3"/>
    <property type="match status" value="1"/>
</dbReference>
<evidence type="ECO:0000259" key="2">
    <source>
        <dbReference type="PROSITE" id="PS51736"/>
    </source>
</evidence>
<feature type="domain" description="Resolvase/invertase-type recombinase catalytic" evidence="2">
    <location>
        <begin position="15"/>
        <end position="165"/>
    </location>
</feature>
<evidence type="ECO:0000256" key="1">
    <source>
        <dbReference type="SAM" id="Coils"/>
    </source>
</evidence>
<dbReference type="SUPFAM" id="SSF53041">
    <property type="entry name" value="Resolvase-like"/>
    <property type="match status" value="1"/>
</dbReference>
<gene>
    <name evidence="4" type="ORF">ABID24_003354</name>
</gene>
<sequence>MTTATKINGQTEEKITALYCRLSVDDDNKDEESNSITNQKQILSDYAKKNGYANTMFFVDDGISGTTFQRPNFMRMERMAENGEIGTIIVKDLSRFGREQVEMGRLTQVVYPSLGIRFIAIQERVDTLTGDGVEMMPFHNIFNEWYAAQTSKKIRAVWQSKAEHGERIASIVPYGYKKSEDNPKQWVIDEPAAQTVRKIFALCLAGKGPMQIARQLEEEKILSPAAYFESISRKHAQKVPKNPCGWEQATVGYILENRQYTGCAVNFKSTTVSYKVHKRIQHSEEDYQIIPDMQEAIISEEQWLRVQELRKHKRRPTKTGRTSLFSGLLYCYDCKSKMHFVAAKSMKRKQEHFRCSQYKSGRGNCAMHYIRDIVLEQLVLEAVSDLSDFVRCYEPVFLYLLAKKNNAMRQKKYQKLQQAVENGTKRIAEIDRLIEKVFEQNAGGILSDERFAKMLQNYEKEQKALTQEVEENRQTLQNAEQRVMDLRLVLRTLREMTDIKELTPTLVNSLIERIEVHNSDKSSGHSHVKVDIYFTAVGMIDIPTEKEILATMEEIRNNPQDFKFVA</sequence>
<dbReference type="Gene3D" id="3.40.50.1390">
    <property type="entry name" value="Resolvase, N-terminal catalytic domain"/>
    <property type="match status" value="1"/>
</dbReference>
<dbReference type="Pfam" id="PF00239">
    <property type="entry name" value="Resolvase"/>
    <property type="match status" value="1"/>
</dbReference>
<dbReference type="InterPro" id="IPR025378">
    <property type="entry name" value="DUF4368"/>
</dbReference>
<reference evidence="4 5" key="1">
    <citation type="submission" date="2024-06" db="EMBL/GenBank/DDBJ databases">
        <title>Genomic Encyclopedia of Type Strains, Phase IV (KMG-IV): sequencing the most valuable type-strain genomes for metagenomic binning, comparative biology and taxonomic classification.</title>
        <authorList>
            <person name="Goeker M."/>
        </authorList>
    </citation>
    <scope>NUCLEOTIDE SEQUENCE [LARGE SCALE GENOMIC DNA]</scope>
    <source>
        <strain evidence="4 5">DSM 29492</strain>
    </source>
</reference>
<dbReference type="EMBL" id="JBEPMJ010000036">
    <property type="protein sequence ID" value="MET3752092.1"/>
    <property type="molecule type" value="Genomic_DNA"/>
</dbReference>
<feature type="domain" description="Recombinase" evidence="3">
    <location>
        <begin position="173"/>
        <end position="316"/>
    </location>
</feature>
<dbReference type="Proteomes" id="UP001549106">
    <property type="component" value="Unassembled WGS sequence"/>
</dbReference>
<feature type="coiled-coil region" evidence="1">
    <location>
        <begin position="455"/>
        <end position="496"/>
    </location>
</feature>
<protein>
    <submittedName>
        <fullName evidence="4">DNA invertase Pin-like site-specific DNA recombinase</fullName>
    </submittedName>
</protein>
<dbReference type="SMART" id="SM00857">
    <property type="entry name" value="Resolvase"/>
    <property type="match status" value="1"/>
</dbReference>
<dbReference type="PANTHER" id="PTHR30461">
    <property type="entry name" value="DNA-INVERTASE FROM LAMBDOID PROPHAGE"/>
    <property type="match status" value="1"/>
</dbReference>
<dbReference type="RefSeq" id="WP_257465479.1">
    <property type="nucleotide sequence ID" value="NZ_BAABXP010000002.1"/>
</dbReference>
<evidence type="ECO:0000313" key="5">
    <source>
        <dbReference type="Proteomes" id="UP001549106"/>
    </source>
</evidence>
<dbReference type="InterPro" id="IPR025827">
    <property type="entry name" value="Zn_ribbon_recom_dom"/>
</dbReference>